<proteinExistence type="predicted"/>
<accession>A0AAD5XC44</accession>
<dbReference type="InterPro" id="IPR025164">
    <property type="entry name" value="Toastrack_DUF4097"/>
</dbReference>
<dbReference type="Proteomes" id="UP001211907">
    <property type="component" value="Unassembled WGS sequence"/>
</dbReference>
<feature type="domain" description="DUF4097" evidence="1">
    <location>
        <begin position="91"/>
        <end position="274"/>
    </location>
</feature>
<sequence>MIRAEPEEQAVVITTGRETDNASSITSLKLTGRVDRLEATCDGGGSADITLTVTETENIDDITELETVVTYQLVSGTREMFLKSTVDAVRTEDDGGKLTVRVHLPPVGHLGFLDVGGFRMRVDIAVVVGSRSSSSSSVDVTILNETAGACEINPGGALAITSRELTLGNVDVKTKTGSIKSTAAPLLARSVVFASVSGLIDIASIDTTTNNSPTTTTSLVILESETASITATSVTADSLVCATTSGQIAIDAVAVARSLSCKAESGSISIMALRAAESLTLSTKTGVLFVGKGAHVSRKVALSTLTGQITADLEAFRALNVSSGSGNVALVVAPSEGAKSKVGTVSGTVDVLCRGFSGAVAGRSGNGGEVILEGVNLVDGEYKKTGYTQGWVGADVGGNSEGSFDIQTDSGRSLVKFID</sequence>
<comment type="caution">
    <text evidence="2">The sequence shown here is derived from an EMBL/GenBank/DDBJ whole genome shotgun (WGS) entry which is preliminary data.</text>
</comment>
<protein>
    <recommendedName>
        <fullName evidence="1">DUF4097 domain-containing protein</fullName>
    </recommendedName>
</protein>
<dbReference type="EMBL" id="JADGJH010002670">
    <property type="protein sequence ID" value="KAJ3095752.1"/>
    <property type="molecule type" value="Genomic_DNA"/>
</dbReference>
<evidence type="ECO:0000313" key="2">
    <source>
        <dbReference type="EMBL" id="KAJ3095752.1"/>
    </source>
</evidence>
<organism evidence="2 3">
    <name type="scientific">Physocladia obscura</name>
    <dbReference type="NCBI Taxonomy" id="109957"/>
    <lineage>
        <taxon>Eukaryota</taxon>
        <taxon>Fungi</taxon>
        <taxon>Fungi incertae sedis</taxon>
        <taxon>Chytridiomycota</taxon>
        <taxon>Chytridiomycota incertae sedis</taxon>
        <taxon>Chytridiomycetes</taxon>
        <taxon>Chytridiales</taxon>
        <taxon>Chytriomycetaceae</taxon>
        <taxon>Physocladia</taxon>
    </lineage>
</organism>
<evidence type="ECO:0000313" key="3">
    <source>
        <dbReference type="Proteomes" id="UP001211907"/>
    </source>
</evidence>
<name>A0AAD5XC44_9FUNG</name>
<dbReference type="AlphaFoldDB" id="A0AAD5XC44"/>
<evidence type="ECO:0000259" key="1">
    <source>
        <dbReference type="Pfam" id="PF13349"/>
    </source>
</evidence>
<keyword evidence="3" id="KW-1185">Reference proteome</keyword>
<gene>
    <name evidence="2" type="ORF">HK100_005738</name>
</gene>
<dbReference type="Pfam" id="PF13349">
    <property type="entry name" value="DUF4097"/>
    <property type="match status" value="1"/>
</dbReference>
<reference evidence="2" key="1">
    <citation type="submission" date="2020-05" db="EMBL/GenBank/DDBJ databases">
        <title>Phylogenomic resolution of chytrid fungi.</title>
        <authorList>
            <person name="Stajich J.E."/>
            <person name="Amses K."/>
            <person name="Simmons R."/>
            <person name="Seto K."/>
            <person name="Myers J."/>
            <person name="Bonds A."/>
            <person name="Quandt C.A."/>
            <person name="Barry K."/>
            <person name="Liu P."/>
            <person name="Grigoriev I."/>
            <person name="Longcore J.E."/>
            <person name="James T.Y."/>
        </authorList>
    </citation>
    <scope>NUCLEOTIDE SEQUENCE</scope>
    <source>
        <strain evidence="2">JEL0513</strain>
    </source>
</reference>